<name>A0AAW1H039_SAPOF</name>
<comment type="caution">
    <text evidence="1">The sequence shown here is derived from an EMBL/GenBank/DDBJ whole genome shotgun (WGS) entry which is preliminary data.</text>
</comment>
<evidence type="ECO:0000313" key="2">
    <source>
        <dbReference type="Proteomes" id="UP001443914"/>
    </source>
</evidence>
<dbReference type="EMBL" id="JBDFQZ010000013">
    <property type="protein sequence ID" value="KAK9669715.1"/>
    <property type="molecule type" value="Genomic_DNA"/>
</dbReference>
<gene>
    <name evidence="1" type="ORF">RND81_13G149600</name>
</gene>
<sequence length="88" mass="9956">MKCFLVLLSQKSSMKMSLYSLLHLIFFFSIIHPLLSKSNIVKTLPGYPGDLPFTLETGSISFQSYLKKNRMGHTLATIQPIFMDKGTL</sequence>
<dbReference type="AlphaFoldDB" id="A0AAW1H039"/>
<accession>A0AAW1H039</accession>
<organism evidence="1 2">
    <name type="scientific">Saponaria officinalis</name>
    <name type="common">Common soapwort</name>
    <name type="synonym">Lychnis saponaria</name>
    <dbReference type="NCBI Taxonomy" id="3572"/>
    <lineage>
        <taxon>Eukaryota</taxon>
        <taxon>Viridiplantae</taxon>
        <taxon>Streptophyta</taxon>
        <taxon>Embryophyta</taxon>
        <taxon>Tracheophyta</taxon>
        <taxon>Spermatophyta</taxon>
        <taxon>Magnoliopsida</taxon>
        <taxon>eudicotyledons</taxon>
        <taxon>Gunneridae</taxon>
        <taxon>Pentapetalae</taxon>
        <taxon>Caryophyllales</taxon>
        <taxon>Caryophyllaceae</taxon>
        <taxon>Caryophylleae</taxon>
        <taxon>Saponaria</taxon>
    </lineage>
</organism>
<dbReference type="Proteomes" id="UP001443914">
    <property type="component" value="Unassembled WGS sequence"/>
</dbReference>
<evidence type="ECO:0000313" key="1">
    <source>
        <dbReference type="EMBL" id="KAK9669715.1"/>
    </source>
</evidence>
<keyword evidence="2" id="KW-1185">Reference proteome</keyword>
<proteinExistence type="predicted"/>
<reference evidence="1" key="1">
    <citation type="submission" date="2024-03" db="EMBL/GenBank/DDBJ databases">
        <title>WGS assembly of Saponaria officinalis var. Norfolk2.</title>
        <authorList>
            <person name="Jenkins J."/>
            <person name="Shu S."/>
            <person name="Grimwood J."/>
            <person name="Barry K."/>
            <person name="Goodstein D."/>
            <person name="Schmutz J."/>
            <person name="Leebens-Mack J."/>
            <person name="Osbourn A."/>
        </authorList>
    </citation>
    <scope>NUCLEOTIDE SEQUENCE [LARGE SCALE GENOMIC DNA]</scope>
    <source>
        <strain evidence="1">JIC</strain>
    </source>
</reference>
<protein>
    <submittedName>
        <fullName evidence="1">Uncharacterized protein</fullName>
    </submittedName>
</protein>